<dbReference type="Proteomes" id="UP001419084">
    <property type="component" value="Unassembled WGS sequence"/>
</dbReference>
<gene>
    <name evidence="3" type="ORF">DS742_19735</name>
    <name evidence="2" type="ORF">LAD12857_26720</name>
</gene>
<evidence type="ECO:0000313" key="2">
    <source>
        <dbReference type="EMBL" id="GLB30749.1"/>
    </source>
</evidence>
<keyword evidence="1" id="KW-0732">Signal</keyword>
<dbReference type="AlphaFoldDB" id="A0A3E2N878"/>
<evidence type="ECO:0000313" key="5">
    <source>
        <dbReference type="Proteomes" id="UP001419084"/>
    </source>
</evidence>
<proteinExistence type="predicted"/>
<comment type="caution">
    <text evidence="3">The sequence shown here is derived from an EMBL/GenBank/DDBJ whole genome shotgun (WGS) entry which is preliminary data.</text>
</comment>
<evidence type="ECO:0000256" key="1">
    <source>
        <dbReference type="SAM" id="SignalP"/>
    </source>
</evidence>
<evidence type="ECO:0000313" key="3">
    <source>
        <dbReference type="EMBL" id="RFZ77196.1"/>
    </source>
</evidence>
<accession>A0A3E2N878</accession>
<dbReference type="OrthoDB" id="1809211at2"/>
<organism evidence="3 4">
    <name type="scientific">Lacrimispora amygdalina</name>
    <dbReference type="NCBI Taxonomy" id="253257"/>
    <lineage>
        <taxon>Bacteria</taxon>
        <taxon>Bacillati</taxon>
        <taxon>Bacillota</taxon>
        <taxon>Clostridia</taxon>
        <taxon>Lachnospirales</taxon>
        <taxon>Lachnospiraceae</taxon>
        <taxon>Lacrimispora</taxon>
    </lineage>
</organism>
<dbReference type="RefSeq" id="WP_117418688.1">
    <property type="nucleotide sequence ID" value="NZ_BRPJ01000045.1"/>
</dbReference>
<reference evidence="2 5" key="2">
    <citation type="journal article" date="2024" name="Int. J. Syst. Evol. Microbiol.">
        <title>Lacrimispora brassicae sp. nov. isolated from fermented cabbage, and proposal of Clostridium indicum Gundawar et al. 2019 and Clostridium methoxybenzovorans Mechichi et al. 1999 as heterotypic synonyms of Lacrimispora amygdalina (Parshina et al. 2003) Haas and Blanchard 2020 and Lacrimispora indolis (McClung and McCoy 1957) Haas and Blanchard 2020, respectively.</title>
        <authorList>
            <person name="Kobayashi H."/>
            <person name="Tanizawa Y."/>
            <person name="Sakamoto M."/>
            <person name="Ohkuma M."/>
            <person name="Tohno M."/>
        </authorList>
    </citation>
    <scope>NUCLEOTIDE SEQUENCE [LARGE SCALE GENOMIC DNA]</scope>
    <source>
        <strain evidence="2 5">DSM 12857</strain>
    </source>
</reference>
<keyword evidence="5" id="KW-1185">Reference proteome</keyword>
<dbReference type="EMBL" id="QOHO01000066">
    <property type="protein sequence ID" value="RFZ77196.1"/>
    <property type="molecule type" value="Genomic_DNA"/>
</dbReference>
<protein>
    <recommendedName>
        <fullName evidence="6">DUF2680 domain-containing protein</fullName>
    </recommendedName>
</protein>
<dbReference type="EMBL" id="BRPJ01000045">
    <property type="protein sequence ID" value="GLB30749.1"/>
    <property type="molecule type" value="Genomic_DNA"/>
</dbReference>
<sequence length="148" mass="15159">MKNKKKVITGCALALALSAATMTSFAAAAYKTPAEAVSGITGKTMDEVTAERKSGKSYGSMADEAGKLSEFQQAVADIHEDRLNEKVADGTLTREQADAQLAAIRERQAACDGNGTGAGAGCGAGRCSGNGMGYQRRGSGNGSGYRNN</sequence>
<name>A0A3E2N878_9FIRM</name>
<feature type="signal peptide" evidence="1">
    <location>
        <begin position="1"/>
        <end position="26"/>
    </location>
</feature>
<reference evidence="3 4" key="1">
    <citation type="submission" date="2018-07" db="EMBL/GenBank/DDBJ databases">
        <title>New species, Clostridium PI-S10-A1B.</title>
        <authorList>
            <person name="Krishna G."/>
            <person name="Summeta K."/>
            <person name="Shikha S."/>
            <person name="Prabhu P.B."/>
            <person name="Suresh K."/>
        </authorList>
    </citation>
    <scope>NUCLEOTIDE SEQUENCE [LARGE SCALE GENOMIC DNA]</scope>
    <source>
        <strain evidence="3 4">PI-S10-A1B</strain>
    </source>
</reference>
<evidence type="ECO:0008006" key="6">
    <source>
        <dbReference type="Google" id="ProtNLM"/>
    </source>
</evidence>
<dbReference type="Proteomes" id="UP000260680">
    <property type="component" value="Unassembled WGS sequence"/>
</dbReference>
<evidence type="ECO:0000313" key="4">
    <source>
        <dbReference type="Proteomes" id="UP000260680"/>
    </source>
</evidence>
<feature type="chain" id="PRO_5039357498" description="DUF2680 domain-containing protein" evidence="1">
    <location>
        <begin position="27"/>
        <end position="148"/>
    </location>
</feature>